<evidence type="ECO:0000256" key="6">
    <source>
        <dbReference type="RuleBase" id="RU367044"/>
    </source>
</evidence>
<reference evidence="7" key="1">
    <citation type="submission" date="2020-08" db="EMBL/GenBank/DDBJ databases">
        <title>Plant Genome Project.</title>
        <authorList>
            <person name="Zhang R.-G."/>
        </authorList>
    </citation>
    <scope>NUCLEOTIDE SEQUENCE</scope>
    <source>
        <strain evidence="7">WSP0</strain>
        <tissue evidence="7">Leaf</tissue>
    </source>
</reference>
<keyword evidence="4 6" id="KW-0964">Secreted</keyword>
<dbReference type="GO" id="GO:0060320">
    <property type="term" value="P:rejection of self pollen"/>
    <property type="evidence" value="ECO:0007669"/>
    <property type="project" value="UniProtKB-KW"/>
</dbReference>
<dbReference type="InterPro" id="IPR010264">
    <property type="entry name" value="Self-incomp_S1"/>
</dbReference>
<name>A0AAV6IBL2_9ERIC</name>
<dbReference type="GO" id="GO:0005576">
    <property type="term" value="C:extracellular region"/>
    <property type="evidence" value="ECO:0007669"/>
    <property type="project" value="UniProtKB-SubCell"/>
</dbReference>
<dbReference type="Pfam" id="PF05938">
    <property type="entry name" value="Self-incomp_S1"/>
    <property type="match status" value="1"/>
</dbReference>
<evidence type="ECO:0000256" key="1">
    <source>
        <dbReference type="ARBA" id="ARBA00004613"/>
    </source>
</evidence>
<evidence type="ECO:0000256" key="5">
    <source>
        <dbReference type="ARBA" id="ARBA00022729"/>
    </source>
</evidence>
<comment type="subcellular location">
    <subcellularLocation>
        <location evidence="1 6">Secreted</location>
    </subcellularLocation>
</comment>
<comment type="similarity">
    <text evidence="2 6">Belongs to the plant self-incompatibility (S1) protein family.</text>
</comment>
<evidence type="ECO:0000313" key="7">
    <source>
        <dbReference type="EMBL" id="KAG5524852.1"/>
    </source>
</evidence>
<dbReference type="PANTHER" id="PTHR31232">
    <property type="match status" value="1"/>
</dbReference>
<dbReference type="PANTHER" id="PTHR31232:SF172">
    <property type="entry name" value="S-PROTEIN HOMOLOG"/>
    <property type="match status" value="1"/>
</dbReference>
<evidence type="ECO:0000313" key="8">
    <source>
        <dbReference type="Proteomes" id="UP000823749"/>
    </source>
</evidence>
<evidence type="ECO:0000256" key="2">
    <source>
        <dbReference type="ARBA" id="ARBA00005581"/>
    </source>
</evidence>
<organism evidence="7 8">
    <name type="scientific">Rhododendron griersonianum</name>
    <dbReference type="NCBI Taxonomy" id="479676"/>
    <lineage>
        <taxon>Eukaryota</taxon>
        <taxon>Viridiplantae</taxon>
        <taxon>Streptophyta</taxon>
        <taxon>Embryophyta</taxon>
        <taxon>Tracheophyta</taxon>
        <taxon>Spermatophyta</taxon>
        <taxon>Magnoliopsida</taxon>
        <taxon>eudicotyledons</taxon>
        <taxon>Gunneridae</taxon>
        <taxon>Pentapetalae</taxon>
        <taxon>asterids</taxon>
        <taxon>Ericales</taxon>
        <taxon>Ericaceae</taxon>
        <taxon>Ericoideae</taxon>
        <taxon>Rhodoreae</taxon>
        <taxon>Rhododendron</taxon>
    </lineage>
</organism>
<comment type="caution">
    <text evidence="7">The sequence shown here is derived from an EMBL/GenBank/DDBJ whole genome shotgun (WGS) entry which is preliminary data.</text>
</comment>
<keyword evidence="5" id="KW-0732">Signal</keyword>
<proteinExistence type="inferred from homology"/>
<dbReference type="EMBL" id="JACTNZ010000011">
    <property type="protein sequence ID" value="KAG5524852.1"/>
    <property type="molecule type" value="Genomic_DNA"/>
</dbReference>
<dbReference type="AlphaFoldDB" id="A0AAV6IBL2"/>
<keyword evidence="3 6" id="KW-0713">Self-incompatibility</keyword>
<protein>
    <recommendedName>
        <fullName evidence="6">S-protein homolog</fullName>
    </recommendedName>
</protein>
<evidence type="ECO:0000256" key="3">
    <source>
        <dbReference type="ARBA" id="ARBA00022471"/>
    </source>
</evidence>
<dbReference type="Proteomes" id="UP000823749">
    <property type="component" value="Chromosome 11"/>
</dbReference>
<sequence length="73" mass="8984">MTFRCQSKDDDMGTRTTKYREDFHWRFVPNVWGKTLYFCHFYWGSKQRVFVWPVILRSSILRMWFDGGLAFFS</sequence>
<gene>
    <name evidence="7" type="ORF">RHGRI_031504</name>
</gene>
<keyword evidence="8" id="KW-1185">Reference proteome</keyword>
<evidence type="ECO:0000256" key="4">
    <source>
        <dbReference type="ARBA" id="ARBA00022525"/>
    </source>
</evidence>
<accession>A0AAV6IBL2</accession>